<reference evidence="1" key="1">
    <citation type="submission" date="2021-02" db="EMBL/GenBank/DDBJ databases">
        <authorList>
            <person name="Nowell W R."/>
        </authorList>
    </citation>
    <scope>NUCLEOTIDE SEQUENCE</scope>
</reference>
<protein>
    <submittedName>
        <fullName evidence="1">Uncharacterized protein</fullName>
    </submittedName>
</protein>
<accession>A0A820G9X0</accession>
<name>A0A820G9X0_9BILA</name>
<evidence type="ECO:0000313" key="2">
    <source>
        <dbReference type="Proteomes" id="UP000663823"/>
    </source>
</evidence>
<feature type="non-terminal residue" evidence="1">
    <location>
        <position position="30"/>
    </location>
</feature>
<proteinExistence type="predicted"/>
<evidence type="ECO:0000313" key="1">
    <source>
        <dbReference type="EMBL" id="CAF4273410.1"/>
    </source>
</evidence>
<comment type="caution">
    <text evidence="1">The sequence shown here is derived from an EMBL/GenBank/DDBJ whole genome shotgun (WGS) entry which is preliminary data.</text>
</comment>
<dbReference type="AlphaFoldDB" id="A0A820G9X0"/>
<dbReference type="EMBL" id="CAJOAX010038646">
    <property type="protein sequence ID" value="CAF4273410.1"/>
    <property type="molecule type" value="Genomic_DNA"/>
</dbReference>
<dbReference type="Proteomes" id="UP000663823">
    <property type="component" value="Unassembled WGS sequence"/>
</dbReference>
<sequence>MFHSLVFNETNNTLALEQLTTMNIRTDYIL</sequence>
<gene>
    <name evidence="1" type="ORF">OTI717_LOCUS41180</name>
</gene>
<organism evidence="1 2">
    <name type="scientific">Rotaria sordida</name>
    <dbReference type="NCBI Taxonomy" id="392033"/>
    <lineage>
        <taxon>Eukaryota</taxon>
        <taxon>Metazoa</taxon>
        <taxon>Spiralia</taxon>
        <taxon>Gnathifera</taxon>
        <taxon>Rotifera</taxon>
        <taxon>Eurotatoria</taxon>
        <taxon>Bdelloidea</taxon>
        <taxon>Philodinida</taxon>
        <taxon>Philodinidae</taxon>
        <taxon>Rotaria</taxon>
    </lineage>
</organism>